<dbReference type="InterPro" id="IPR000990">
    <property type="entry name" value="Innexin"/>
</dbReference>
<keyword evidence="6 9" id="KW-0406">Ion transport</keyword>
<evidence type="ECO:0000313" key="11">
    <source>
        <dbReference type="EMBL" id="PAA53210.1"/>
    </source>
</evidence>
<evidence type="ECO:0000256" key="1">
    <source>
        <dbReference type="ARBA" id="ARBA00004651"/>
    </source>
</evidence>
<dbReference type="Pfam" id="PF00876">
    <property type="entry name" value="Innexin"/>
    <property type="match status" value="1"/>
</dbReference>
<feature type="compositionally biased region" description="Polar residues" evidence="10">
    <location>
        <begin position="291"/>
        <end position="304"/>
    </location>
</feature>
<dbReference type="PANTHER" id="PTHR11893:SF36">
    <property type="entry name" value="INNEXIN-5"/>
    <property type="match status" value="1"/>
</dbReference>
<keyword evidence="2 9" id="KW-0813">Transport</keyword>
<evidence type="ECO:0000256" key="4">
    <source>
        <dbReference type="ARBA" id="ARBA00022692"/>
    </source>
</evidence>
<feature type="transmembrane region" description="Helical" evidence="9">
    <location>
        <begin position="107"/>
        <end position="126"/>
    </location>
</feature>
<evidence type="ECO:0000256" key="7">
    <source>
        <dbReference type="ARBA" id="ARBA00023136"/>
    </source>
</evidence>
<keyword evidence="3" id="KW-1003">Cell membrane</keyword>
<dbReference type="GO" id="GO:0034220">
    <property type="term" value="P:monoatomic ion transmembrane transport"/>
    <property type="evidence" value="ECO:0007669"/>
    <property type="project" value="UniProtKB-KW"/>
</dbReference>
<accession>A0A267DV72</accession>
<reference evidence="11 12" key="1">
    <citation type="submission" date="2017-06" db="EMBL/GenBank/DDBJ databases">
        <title>A platform for efficient transgenesis in Macrostomum lignano, a flatworm model organism for stem cell research.</title>
        <authorList>
            <person name="Berezikov E."/>
        </authorList>
    </citation>
    <scope>NUCLEOTIDE SEQUENCE [LARGE SCALE GENOMIC DNA]</scope>
    <source>
        <strain evidence="11">DV1</strain>
        <tissue evidence="11">Whole organism</tissue>
    </source>
</reference>
<comment type="caution">
    <text evidence="11">The sequence shown here is derived from an EMBL/GenBank/DDBJ whole genome shotgun (WGS) entry which is preliminary data.</text>
</comment>
<evidence type="ECO:0000256" key="2">
    <source>
        <dbReference type="ARBA" id="ARBA00022448"/>
    </source>
</evidence>
<keyword evidence="5 9" id="KW-1133">Transmembrane helix</keyword>
<gene>
    <name evidence="9" type="primary">inx</name>
    <name evidence="11" type="ORF">BOX15_Mlig023423g2</name>
</gene>
<evidence type="ECO:0000256" key="3">
    <source>
        <dbReference type="ARBA" id="ARBA00022475"/>
    </source>
</evidence>
<evidence type="ECO:0000256" key="6">
    <source>
        <dbReference type="ARBA" id="ARBA00023065"/>
    </source>
</evidence>
<organism evidence="11 12">
    <name type="scientific">Macrostomum lignano</name>
    <dbReference type="NCBI Taxonomy" id="282301"/>
    <lineage>
        <taxon>Eukaryota</taxon>
        <taxon>Metazoa</taxon>
        <taxon>Spiralia</taxon>
        <taxon>Lophotrochozoa</taxon>
        <taxon>Platyhelminthes</taxon>
        <taxon>Rhabditophora</taxon>
        <taxon>Macrostomorpha</taxon>
        <taxon>Macrostomida</taxon>
        <taxon>Macrostomidae</taxon>
        <taxon>Macrostomum</taxon>
    </lineage>
</organism>
<evidence type="ECO:0000256" key="8">
    <source>
        <dbReference type="ARBA" id="ARBA00023303"/>
    </source>
</evidence>
<keyword evidence="4 9" id="KW-0812">Transmembrane</keyword>
<keyword evidence="12" id="KW-1185">Reference proteome</keyword>
<dbReference type="GO" id="GO:0005921">
    <property type="term" value="C:gap junction"/>
    <property type="evidence" value="ECO:0007669"/>
    <property type="project" value="UniProtKB-UniRule"/>
</dbReference>
<dbReference type="AlphaFoldDB" id="A0A267DV72"/>
<dbReference type="PRINTS" id="PR01262">
    <property type="entry name" value="INNEXIN"/>
</dbReference>
<dbReference type="Proteomes" id="UP000215902">
    <property type="component" value="Unassembled WGS sequence"/>
</dbReference>
<feature type="region of interest" description="Disordered" evidence="10">
    <location>
        <begin position="281"/>
        <end position="304"/>
    </location>
</feature>
<comment type="similarity">
    <text evidence="9">Belongs to the pannexin family.</text>
</comment>
<proteinExistence type="inferred from homology"/>
<protein>
    <recommendedName>
        <fullName evidence="9">Innexin</fullName>
    </recommendedName>
</protein>
<dbReference type="PANTHER" id="PTHR11893">
    <property type="entry name" value="INNEXIN"/>
    <property type="match status" value="1"/>
</dbReference>
<evidence type="ECO:0000313" key="12">
    <source>
        <dbReference type="Proteomes" id="UP000215902"/>
    </source>
</evidence>
<evidence type="ECO:0000256" key="9">
    <source>
        <dbReference type="RuleBase" id="RU010713"/>
    </source>
</evidence>
<dbReference type="PROSITE" id="PS51013">
    <property type="entry name" value="PANNEXIN"/>
    <property type="match status" value="1"/>
</dbReference>
<keyword evidence="7 9" id="KW-0472">Membrane</keyword>
<dbReference type="EMBL" id="NIVC01003113">
    <property type="protein sequence ID" value="PAA53210.1"/>
    <property type="molecule type" value="Genomic_DNA"/>
</dbReference>
<sequence>MVVHDFISAAGKMELLTHVGLDDFADRLNCLFTVCFLMVFSCATTIKTYFLNPIFCYLPNIVGSHEGQSAYVNNYCYTEGTYNVPLEDFKIDNTKAYWDEEFRSRKIYYYQWLPFLLGVQGIIFCIPRFTWQLLVTQRAGTDLFQLVRVACDAGRADGEKREKLRGHVTRQLELWLFNTRELSSSPMKQTRRRLYGFLSCCVASKRLGTWLVFCYFVIKCAYIVNLICQLLLMCHVLQVKSSRSYSGSLLWLTSTFGLDLLSELAQGRDWQDTGLFPGAAPAPSRLARQPMRSTSLPSAPCQST</sequence>
<evidence type="ECO:0000256" key="10">
    <source>
        <dbReference type="SAM" id="MobiDB-lite"/>
    </source>
</evidence>
<dbReference type="STRING" id="282301.A0A267DV72"/>
<comment type="subcellular location">
    <subcellularLocation>
        <location evidence="1 9">Cell membrane</location>
        <topology evidence="1 9">Multi-pass membrane protein</topology>
    </subcellularLocation>
</comment>
<feature type="transmembrane region" description="Helical" evidence="9">
    <location>
        <begin position="30"/>
        <end position="50"/>
    </location>
</feature>
<evidence type="ECO:0000256" key="5">
    <source>
        <dbReference type="ARBA" id="ARBA00022989"/>
    </source>
</evidence>
<comment type="caution">
    <text evidence="9">Lacks conserved residue(s) required for the propagation of feature annotation.</text>
</comment>
<dbReference type="GO" id="GO:0005886">
    <property type="term" value="C:plasma membrane"/>
    <property type="evidence" value="ECO:0007669"/>
    <property type="project" value="UniProtKB-SubCell"/>
</dbReference>
<name>A0A267DV72_9PLAT</name>
<comment type="function">
    <text evidence="9">Structural component of the gap junctions.</text>
</comment>
<dbReference type="OrthoDB" id="5867527at2759"/>
<keyword evidence="8 9" id="KW-0407">Ion channel</keyword>